<dbReference type="Proteomes" id="UP000230750">
    <property type="component" value="Unassembled WGS sequence"/>
</dbReference>
<evidence type="ECO:0000259" key="1">
    <source>
        <dbReference type="Pfam" id="PF00757"/>
    </source>
</evidence>
<dbReference type="STRING" id="307972.A0A2G8KCJ7"/>
<keyword evidence="3" id="KW-1185">Reference proteome</keyword>
<dbReference type="InterPro" id="IPR036941">
    <property type="entry name" value="Rcpt_L-dom_sf"/>
</dbReference>
<evidence type="ECO:0000313" key="3">
    <source>
        <dbReference type="Proteomes" id="UP000230750"/>
    </source>
</evidence>
<feature type="domain" description="Furin-like cysteine-rich" evidence="1">
    <location>
        <begin position="1"/>
        <end position="109"/>
    </location>
</feature>
<feature type="non-terminal residue" evidence="2">
    <location>
        <position position="1"/>
    </location>
</feature>
<dbReference type="SUPFAM" id="SSF52058">
    <property type="entry name" value="L domain-like"/>
    <property type="match status" value="1"/>
</dbReference>
<sequence length="139" mass="14538">CSAACPHSCHTQKPDTCCHPECLGGCSGNSATHCVACKNFISNGTCVGSCPSGTVQIMNRYCILPDECPSHYKLFQGVCSEDCPTGYTNHTTDARSCAPCLGTCPKTCDKATVQSLTDMMDLEGCTIIDGSLTITLQGG</sequence>
<comment type="caution">
    <text evidence="2">The sequence shown here is derived from an EMBL/GenBank/DDBJ whole genome shotgun (WGS) entry which is preliminary data.</text>
</comment>
<dbReference type="Gene3D" id="3.80.20.20">
    <property type="entry name" value="Receptor L-domain"/>
    <property type="match status" value="2"/>
</dbReference>
<dbReference type="Gene3D" id="2.10.220.10">
    <property type="entry name" value="Hormone Receptor, Insulin-like Growth Factor Receptor 1, Chain A, domain 2"/>
    <property type="match status" value="1"/>
</dbReference>
<dbReference type="OrthoDB" id="6219513at2759"/>
<accession>A0A2G8KCJ7</accession>
<feature type="non-terminal residue" evidence="2">
    <location>
        <position position="139"/>
    </location>
</feature>
<organism evidence="2 3">
    <name type="scientific">Stichopus japonicus</name>
    <name type="common">Sea cucumber</name>
    <dbReference type="NCBI Taxonomy" id="307972"/>
    <lineage>
        <taxon>Eukaryota</taxon>
        <taxon>Metazoa</taxon>
        <taxon>Echinodermata</taxon>
        <taxon>Eleutherozoa</taxon>
        <taxon>Echinozoa</taxon>
        <taxon>Holothuroidea</taxon>
        <taxon>Aspidochirotacea</taxon>
        <taxon>Aspidochirotida</taxon>
        <taxon>Stichopodidae</taxon>
        <taxon>Apostichopus</taxon>
    </lineage>
</organism>
<proteinExistence type="predicted"/>
<dbReference type="EMBL" id="MRZV01000690">
    <property type="protein sequence ID" value="PIK45734.1"/>
    <property type="molecule type" value="Genomic_DNA"/>
</dbReference>
<dbReference type="InterPro" id="IPR006212">
    <property type="entry name" value="Furin_repeat"/>
</dbReference>
<dbReference type="InterPro" id="IPR009030">
    <property type="entry name" value="Growth_fac_rcpt_cys_sf"/>
</dbReference>
<reference evidence="2 3" key="1">
    <citation type="journal article" date="2017" name="PLoS Biol.">
        <title>The sea cucumber genome provides insights into morphological evolution and visceral regeneration.</title>
        <authorList>
            <person name="Zhang X."/>
            <person name="Sun L."/>
            <person name="Yuan J."/>
            <person name="Sun Y."/>
            <person name="Gao Y."/>
            <person name="Zhang L."/>
            <person name="Li S."/>
            <person name="Dai H."/>
            <person name="Hamel J.F."/>
            <person name="Liu C."/>
            <person name="Yu Y."/>
            <person name="Liu S."/>
            <person name="Lin W."/>
            <person name="Guo K."/>
            <person name="Jin S."/>
            <person name="Xu P."/>
            <person name="Storey K.B."/>
            <person name="Huan P."/>
            <person name="Zhang T."/>
            <person name="Zhou Y."/>
            <person name="Zhang J."/>
            <person name="Lin C."/>
            <person name="Li X."/>
            <person name="Xing L."/>
            <person name="Huo D."/>
            <person name="Sun M."/>
            <person name="Wang L."/>
            <person name="Mercier A."/>
            <person name="Li F."/>
            <person name="Yang H."/>
            <person name="Xiang J."/>
        </authorList>
    </citation>
    <scope>NUCLEOTIDE SEQUENCE [LARGE SCALE GENOMIC DNA]</scope>
    <source>
        <strain evidence="2">Shaxun</strain>
        <tissue evidence="2">Muscle</tissue>
    </source>
</reference>
<protein>
    <submittedName>
        <fullName evidence="2">Putative insulin-like peptide receptor</fullName>
    </submittedName>
</protein>
<dbReference type="AlphaFoldDB" id="A0A2G8KCJ7"/>
<dbReference type="InterPro" id="IPR006211">
    <property type="entry name" value="Furin-like_Cys-rich_dom"/>
</dbReference>
<dbReference type="Pfam" id="PF00757">
    <property type="entry name" value="Furin-like"/>
    <property type="match status" value="1"/>
</dbReference>
<gene>
    <name evidence="2" type="ORF">BSL78_17414</name>
</gene>
<dbReference type="SMART" id="SM00261">
    <property type="entry name" value="FU"/>
    <property type="match status" value="1"/>
</dbReference>
<dbReference type="SUPFAM" id="SSF57184">
    <property type="entry name" value="Growth factor receptor domain"/>
    <property type="match status" value="1"/>
</dbReference>
<evidence type="ECO:0000313" key="2">
    <source>
        <dbReference type="EMBL" id="PIK45734.1"/>
    </source>
</evidence>
<keyword evidence="2" id="KW-0675">Receptor</keyword>
<name>A0A2G8KCJ7_STIJA</name>